<evidence type="ECO:0000313" key="1">
    <source>
        <dbReference type="EMBL" id="PNR41171.1"/>
    </source>
</evidence>
<reference evidence="1 3" key="1">
    <citation type="journal article" date="2008" name="Science">
        <title>The Physcomitrella genome reveals evolutionary insights into the conquest of land by plants.</title>
        <authorList>
            <person name="Rensing S."/>
            <person name="Lang D."/>
            <person name="Zimmer A."/>
            <person name="Terry A."/>
            <person name="Salamov A."/>
            <person name="Shapiro H."/>
            <person name="Nishiyama T."/>
            <person name="Perroud P.-F."/>
            <person name="Lindquist E."/>
            <person name="Kamisugi Y."/>
            <person name="Tanahashi T."/>
            <person name="Sakakibara K."/>
            <person name="Fujita T."/>
            <person name="Oishi K."/>
            <person name="Shin-I T."/>
            <person name="Kuroki Y."/>
            <person name="Toyoda A."/>
            <person name="Suzuki Y."/>
            <person name="Hashimoto A."/>
            <person name="Yamaguchi K."/>
            <person name="Sugano A."/>
            <person name="Kohara Y."/>
            <person name="Fujiyama A."/>
            <person name="Anterola A."/>
            <person name="Aoki S."/>
            <person name="Ashton N."/>
            <person name="Barbazuk W.B."/>
            <person name="Barker E."/>
            <person name="Bennetzen J."/>
            <person name="Bezanilla M."/>
            <person name="Blankenship R."/>
            <person name="Cho S.H."/>
            <person name="Dutcher S."/>
            <person name="Estelle M."/>
            <person name="Fawcett J.A."/>
            <person name="Gundlach H."/>
            <person name="Hanada K."/>
            <person name="Heyl A."/>
            <person name="Hicks K.A."/>
            <person name="Hugh J."/>
            <person name="Lohr M."/>
            <person name="Mayer K."/>
            <person name="Melkozernov A."/>
            <person name="Murata T."/>
            <person name="Nelson D."/>
            <person name="Pils B."/>
            <person name="Prigge M."/>
            <person name="Reiss B."/>
            <person name="Renner T."/>
            <person name="Rombauts S."/>
            <person name="Rushton P."/>
            <person name="Sanderfoot A."/>
            <person name="Schween G."/>
            <person name="Shiu S.-H."/>
            <person name="Stueber K."/>
            <person name="Theodoulou F.L."/>
            <person name="Tu H."/>
            <person name="Van de Peer Y."/>
            <person name="Verrier P.J."/>
            <person name="Waters E."/>
            <person name="Wood A."/>
            <person name="Yang L."/>
            <person name="Cove D."/>
            <person name="Cuming A."/>
            <person name="Hasebe M."/>
            <person name="Lucas S."/>
            <person name="Mishler D.B."/>
            <person name="Reski R."/>
            <person name="Grigoriev I."/>
            <person name="Quatrano R.S."/>
            <person name="Boore J.L."/>
        </authorList>
    </citation>
    <scope>NUCLEOTIDE SEQUENCE [LARGE SCALE GENOMIC DNA]</scope>
    <source>
        <strain evidence="2 3">cv. Gransden 2004</strain>
    </source>
</reference>
<dbReference type="EMBL" id="ABEU02000014">
    <property type="protein sequence ID" value="PNR41171.1"/>
    <property type="molecule type" value="Genomic_DNA"/>
</dbReference>
<evidence type="ECO:0000313" key="3">
    <source>
        <dbReference type="Proteomes" id="UP000006727"/>
    </source>
</evidence>
<reference evidence="1 3" key="2">
    <citation type="journal article" date="2018" name="Plant J.">
        <title>The Physcomitrella patens chromosome-scale assembly reveals moss genome structure and evolution.</title>
        <authorList>
            <person name="Lang D."/>
            <person name="Ullrich K.K."/>
            <person name="Murat F."/>
            <person name="Fuchs J."/>
            <person name="Jenkins J."/>
            <person name="Haas F.B."/>
            <person name="Piednoel M."/>
            <person name="Gundlach H."/>
            <person name="Van Bel M."/>
            <person name="Meyberg R."/>
            <person name="Vives C."/>
            <person name="Morata J."/>
            <person name="Symeonidi A."/>
            <person name="Hiss M."/>
            <person name="Muchero W."/>
            <person name="Kamisugi Y."/>
            <person name="Saleh O."/>
            <person name="Blanc G."/>
            <person name="Decker E.L."/>
            <person name="van Gessel N."/>
            <person name="Grimwood J."/>
            <person name="Hayes R.D."/>
            <person name="Graham S.W."/>
            <person name="Gunter L.E."/>
            <person name="McDaniel S.F."/>
            <person name="Hoernstein S.N.W."/>
            <person name="Larsson A."/>
            <person name="Li F.W."/>
            <person name="Perroud P.F."/>
            <person name="Phillips J."/>
            <person name="Ranjan P."/>
            <person name="Rokshar D.S."/>
            <person name="Rothfels C.J."/>
            <person name="Schneider L."/>
            <person name="Shu S."/>
            <person name="Stevenson D.W."/>
            <person name="Thummler F."/>
            <person name="Tillich M."/>
            <person name="Villarreal Aguilar J.C."/>
            <person name="Widiez T."/>
            <person name="Wong G.K."/>
            <person name="Wymore A."/>
            <person name="Zhang Y."/>
            <person name="Zimmer A.D."/>
            <person name="Quatrano R.S."/>
            <person name="Mayer K.F.X."/>
            <person name="Goodstein D."/>
            <person name="Casacuberta J.M."/>
            <person name="Vandepoele K."/>
            <person name="Reski R."/>
            <person name="Cuming A.C."/>
            <person name="Tuskan G.A."/>
            <person name="Maumus F."/>
            <person name="Salse J."/>
            <person name="Schmutz J."/>
            <person name="Rensing S.A."/>
        </authorList>
    </citation>
    <scope>NUCLEOTIDE SEQUENCE [LARGE SCALE GENOMIC DNA]</scope>
    <source>
        <strain evidence="2 3">cv. Gransden 2004</strain>
    </source>
</reference>
<evidence type="ECO:0000313" key="2">
    <source>
        <dbReference type="EnsemblPlants" id="Pp3c14_15639V3.1"/>
    </source>
</evidence>
<sequence length="111" mass="12864">MPLITRVVYLFDITTRSACKYQNLYLRGVQLIDENNLLVISYIDSNANYFRLLHVIIDFGAQLFMISKEFVLQLNLSVTNLEPCVFTIITLVESNEQAINYMVILLLKRSL</sequence>
<dbReference type="InParanoid" id="A0A2K1JHY7"/>
<name>A0A2K1JHY7_PHYPA</name>
<keyword evidence="3" id="KW-1185">Reference proteome</keyword>
<dbReference type="AlphaFoldDB" id="A0A2K1JHY7"/>
<dbReference type="Gramene" id="Pp3c14_15639V3.1">
    <property type="protein sequence ID" value="Pp3c14_15639V3.1"/>
    <property type="gene ID" value="Pp3c14_15639"/>
</dbReference>
<organism evidence="1">
    <name type="scientific">Physcomitrium patens</name>
    <name type="common">Spreading-leaved earth moss</name>
    <name type="synonym">Physcomitrella patens</name>
    <dbReference type="NCBI Taxonomy" id="3218"/>
    <lineage>
        <taxon>Eukaryota</taxon>
        <taxon>Viridiplantae</taxon>
        <taxon>Streptophyta</taxon>
        <taxon>Embryophyta</taxon>
        <taxon>Bryophyta</taxon>
        <taxon>Bryophytina</taxon>
        <taxon>Bryopsida</taxon>
        <taxon>Funariidae</taxon>
        <taxon>Funariales</taxon>
        <taxon>Funariaceae</taxon>
        <taxon>Physcomitrium</taxon>
    </lineage>
</organism>
<dbReference type="EnsemblPlants" id="Pp3c14_15639V3.1">
    <property type="protein sequence ID" value="Pp3c14_15639V3.1"/>
    <property type="gene ID" value="Pp3c14_15639"/>
</dbReference>
<protein>
    <submittedName>
        <fullName evidence="1 2">Uncharacterized protein</fullName>
    </submittedName>
</protein>
<accession>A0A2K1JHY7</accession>
<proteinExistence type="predicted"/>
<gene>
    <name evidence="1" type="ORF">PHYPA_018574</name>
</gene>
<reference evidence="2" key="3">
    <citation type="submission" date="2020-12" db="UniProtKB">
        <authorList>
            <consortium name="EnsemblPlants"/>
        </authorList>
    </citation>
    <scope>IDENTIFICATION</scope>
</reference>
<dbReference type="Proteomes" id="UP000006727">
    <property type="component" value="Chromosome 14"/>
</dbReference>